<comment type="domain">
    <text evidence="8">The twin CX3C motif contains 4 conserved Cys residues that form 2 disulfide bonds in the mitochondrial intermembrane space.</text>
</comment>
<gene>
    <name evidence="10" type="primary">TIM13</name>
    <name evidence="10" type="ORF">H2201_002833</name>
</gene>
<keyword evidence="8" id="KW-0496">Mitochondrion</keyword>
<evidence type="ECO:0000256" key="4">
    <source>
        <dbReference type="ARBA" id="ARBA00022927"/>
    </source>
</evidence>
<keyword evidence="11" id="KW-1185">Reference proteome</keyword>
<comment type="caution">
    <text evidence="10">The sequence shown here is derived from an EMBL/GenBank/DDBJ whole genome shotgun (WGS) entry which is preliminary data.</text>
</comment>
<evidence type="ECO:0000256" key="3">
    <source>
        <dbReference type="ARBA" id="ARBA00022792"/>
    </source>
</evidence>
<keyword evidence="4 8" id="KW-0653">Protein transport</keyword>
<comment type="similarity">
    <text evidence="2 8">Belongs to the small Tim family.</text>
</comment>
<evidence type="ECO:0000256" key="6">
    <source>
        <dbReference type="ARBA" id="ARBA00023157"/>
    </source>
</evidence>
<dbReference type="InterPro" id="IPR004217">
    <property type="entry name" value="Tim10-like"/>
</dbReference>
<keyword evidence="6 8" id="KW-1015">Disulfide bond</keyword>
<evidence type="ECO:0000259" key="9">
    <source>
        <dbReference type="Pfam" id="PF02953"/>
    </source>
</evidence>
<dbReference type="Gene3D" id="1.10.287.810">
    <property type="entry name" value="Mitochondrial import inner membrane translocase subunit tim13 like domains"/>
    <property type="match status" value="1"/>
</dbReference>
<proteinExistence type="inferred from homology"/>
<dbReference type="Pfam" id="PF02953">
    <property type="entry name" value="zf-Tim10_DDP"/>
    <property type="match status" value="1"/>
</dbReference>
<evidence type="ECO:0000313" key="11">
    <source>
        <dbReference type="Proteomes" id="UP001172684"/>
    </source>
</evidence>
<feature type="domain" description="Tim10-like" evidence="9">
    <location>
        <begin position="23"/>
        <end position="84"/>
    </location>
</feature>
<dbReference type="InterPro" id="IPR035427">
    <property type="entry name" value="Tim10-like_dom_sf"/>
</dbReference>
<evidence type="ECO:0000313" key="10">
    <source>
        <dbReference type="EMBL" id="KAJ9667000.1"/>
    </source>
</evidence>
<keyword evidence="3 8" id="KW-0472">Membrane</keyword>
<keyword evidence="7 8" id="KW-0143">Chaperone</keyword>
<organism evidence="10 11">
    <name type="scientific">Coniosporium apollinis</name>
    <dbReference type="NCBI Taxonomy" id="61459"/>
    <lineage>
        <taxon>Eukaryota</taxon>
        <taxon>Fungi</taxon>
        <taxon>Dikarya</taxon>
        <taxon>Ascomycota</taxon>
        <taxon>Pezizomycotina</taxon>
        <taxon>Dothideomycetes</taxon>
        <taxon>Dothideomycetes incertae sedis</taxon>
        <taxon>Coniosporium</taxon>
    </lineage>
</organism>
<dbReference type="SUPFAM" id="SSF144122">
    <property type="entry name" value="Tim10-like"/>
    <property type="match status" value="1"/>
</dbReference>
<comment type="function">
    <text evidence="8">Mitochondrial intermembrane chaperone that participates in the import and insertion of some multi-pass transmembrane proteins into the mitochondrial inner membrane. Also required for the transfer of beta-barrel precursors from the TOM complex to the sorting and assembly machinery (SAM complex) of the outer membrane. Acts as a chaperone-like protein that protects the hydrophobic precursors from aggregation and guide them through the mitochondrial intermembrane space.</text>
</comment>
<comment type="subcellular location">
    <subcellularLocation>
        <location evidence="1 8">Mitochondrion inner membrane</location>
        <topology evidence="1 8">Peripheral membrane protein</topology>
        <orientation evidence="1 8">Intermembrane side</orientation>
    </subcellularLocation>
</comment>
<dbReference type="Proteomes" id="UP001172684">
    <property type="component" value="Unassembled WGS sequence"/>
</dbReference>
<protein>
    <recommendedName>
        <fullName evidence="8">Mitochondrial import inner membrane translocase subunit</fullName>
    </recommendedName>
</protein>
<name>A0ABQ9P0A0_9PEZI</name>
<dbReference type="EMBL" id="JAPDRL010000015">
    <property type="protein sequence ID" value="KAJ9667000.1"/>
    <property type="molecule type" value="Genomic_DNA"/>
</dbReference>
<evidence type="ECO:0000256" key="8">
    <source>
        <dbReference type="RuleBase" id="RU367043"/>
    </source>
</evidence>
<evidence type="ECO:0000256" key="2">
    <source>
        <dbReference type="ARBA" id="ARBA00006720"/>
    </source>
</evidence>
<sequence>MDSLSTSNLSAYASSDPKTAVMQQIRQEAAVQNARQLVEKLNEHCFTACIPKPGSSLSRGEEACFSACMEKYMAAWNTVSRQYVARIQREAGQGGLGGSF</sequence>
<evidence type="ECO:0000256" key="7">
    <source>
        <dbReference type="ARBA" id="ARBA00023186"/>
    </source>
</evidence>
<accession>A0ABQ9P0A0</accession>
<comment type="subunit">
    <text evidence="8">Heterohexamer.</text>
</comment>
<keyword evidence="8" id="KW-0813">Transport</keyword>
<keyword evidence="3 8" id="KW-0999">Mitochondrion inner membrane</keyword>
<keyword evidence="5 8" id="KW-0811">Translocation</keyword>
<evidence type="ECO:0000256" key="5">
    <source>
        <dbReference type="ARBA" id="ARBA00023010"/>
    </source>
</evidence>
<reference evidence="10" key="1">
    <citation type="submission" date="2022-10" db="EMBL/GenBank/DDBJ databases">
        <title>Culturing micro-colonial fungi from biological soil crusts in the Mojave desert and describing Neophaeococcomyces mojavensis, and introducing the new genera and species Taxawa tesnikishii.</title>
        <authorList>
            <person name="Kurbessoian T."/>
            <person name="Stajich J.E."/>
        </authorList>
    </citation>
    <scope>NUCLEOTIDE SEQUENCE</scope>
    <source>
        <strain evidence="10">TK_1</strain>
    </source>
</reference>
<evidence type="ECO:0000256" key="1">
    <source>
        <dbReference type="ARBA" id="ARBA00004137"/>
    </source>
</evidence>